<dbReference type="SUPFAM" id="SSF54637">
    <property type="entry name" value="Thioesterase/thiol ester dehydrase-isomerase"/>
    <property type="match status" value="1"/>
</dbReference>
<evidence type="ECO:0000313" key="3">
    <source>
        <dbReference type="EMBL" id="OAV59252.1"/>
    </source>
</evidence>
<evidence type="ECO:0000259" key="2">
    <source>
        <dbReference type="Pfam" id="PF13452"/>
    </source>
</evidence>
<evidence type="ECO:0000256" key="1">
    <source>
        <dbReference type="HAMAP-Rule" id="MF_00799"/>
    </source>
</evidence>
<keyword evidence="4" id="KW-1185">Reference proteome</keyword>
<dbReference type="AlphaFoldDB" id="A0A1B7LW49"/>
<reference evidence="3 4" key="1">
    <citation type="submission" date="2016-04" db="EMBL/GenBank/DDBJ databases">
        <title>First whole genome shotgun sequence of the bacterium Enteractinococcus sp. strain UASWS1574.</title>
        <authorList>
            <person name="Crovadore J."/>
            <person name="Chablais R."/>
            <person name="Lefort F."/>
        </authorList>
    </citation>
    <scope>NUCLEOTIDE SEQUENCE [LARGE SCALE GENOMIC DNA]</scope>
    <source>
        <strain evidence="3 4">UASWS1574</strain>
    </source>
</reference>
<dbReference type="Proteomes" id="UP000078292">
    <property type="component" value="Unassembled WGS sequence"/>
</dbReference>
<dbReference type="CDD" id="cd03441">
    <property type="entry name" value="R_hydratase_like"/>
    <property type="match status" value="1"/>
</dbReference>
<dbReference type="EMBL" id="LXEY01000022">
    <property type="protein sequence ID" value="OAV59252.1"/>
    <property type="molecule type" value="Genomic_DNA"/>
</dbReference>
<dbReference type="RefSeq" id="WP_043058787.1">
    <property type="nucleotide sequence ID" value="NZ_LXEY01000022.1"/>
</dbReference>
<dbReference type="Gene3D" id="3.10.129.10">
    <property type="entry name" value="Hotdog Thioesterase"/>
    <property type="match status" value="1"/>
</dbReference>
<dbReference type="InterPro" id="IPR029069">
    <property type="entry name" value="HotDog_dom_sf"/>
</dbReference>
<dbReference type="HAMAP" id="MF_00799">
    <property type="entry name" value="UPF0336"/>
    <property type="match status" value="1"/>
</dbReference>
<comment type="similarity">
    <text evidence="1">Belongs to the UPF0336 family.</text>
</comment>
<dbReference type="STRING" id="1837282.A6F49_15385"/>
<protein>
    <recommendedName>
        <fullName evidence="1">UPF0336 protein A6F49_15385</fullName>
    </recommendedName>
</protein>
<dbReference type="PIRSF" id="PIRSF018072">
    <property type="entry name" value="UCP018072"/>
    <property type="match status" value="1"/>
</dbReference>
<accession>A0A1B7LW49</accession>
<dbReference type="OrthoDB" id="5415111at2"/>
<feature type="domain" description="FAS1-like dehydratase" evidence="2">
    <location>
        <begin position="6"/>
        <end position="135"/>
    </location>
</feature>
<comment type="caution">
    <text evidence="3">The sequence shown here is derived from an EMBL/GenBank/DDBJ whole genome shotgun (WGS) entry which is preliminary data.</text>
</comment>
<sequence>MTVDITGREYPTVGPYHVGSEEIRNFATAVKNTHPLHHDVEAARAAGHKDLVAPPTFLVSIAQRAEALMVNDPEANVDFSRVVHADQRFTPHRSVVAGDELYATATVGSVKELAGNRLITTHVEITTAQSAPVATITSTLLIRG</sequence>
<dbReference type="InterPro" id="IPR039569">
    <property type="entry name" value="FAS1-like_DH_region"/>
</dbReference>
<name>A0A1B7LW49_9MICC</name>
<evidence type="ECO:0000313" key="4">
    <source>
        <dbReference type="Proteomes" id="UP000078292"/>
    </source>
</evidence>
<dbReference type="InterPro" id="IPR016709">
    <property type="entry name" value="HadA-like"/>
</dbReference>
<gene>
    <name evidence="3" type="ORF">A6F49_15385</name>
</gene>
<proteinExistence type="inferred from homology"/>
<organism evidence="3 4">
    <name type="scientific">Enteractinococcus helveticum</name>
    <dbReference type="NCBI Taxonomy" id="1837282"/>
    <lineage>
        <taxon>Bacteria</taxon>
        <taxon>Bacillati</taxon>
        <taxon>Actinomycetota</taxon>
        <taxon>Actinomycetes</taxon>
        <taxon>Micrococcales</taxon>
        <taxon>Micrococcaceae</taxon>
    </lineage>
</organism>
<dbReference type="Pfam" id="PF13452">
    <property type="entry name" value="FAS1_DH_region"/>
    <property type="match status" value="1"/>
</dbReference>